<dbReference type="InterPro" id="IPR036925">
    <property type="entry name" value="TIF_IF2_dom3_sf"/>
</dbReference>
<dbReference type="HAMAP" id="MF_00100_B">
    <property type="entry name" value="IF_2_B"/>
    <property type="match status" value="1"/>
</dbReference>
<gene>
    <name evidence="10 14" type="primary">infB</name>
    <name evidence="14" type="ORF">FWJ32_00030</name>
</gene>
<dbReference type="PANTHER" id="PTHR43381:SF5">
    <property type="entry name" value="TR-TYPE G DOMAIN-CONTAINING PROTEIN"/>
    <property type="match status" value="1"/>
</dbReference>
<evidence type="ECO:0000256" key="11">
    <source>
        <dbReference type="RuleBase" id="RU000644"/>
    </source>
</evidence>
<dbReference type="EMBL" id="VTPS01000001">
    <property type="protein sequence ID" value="TZE83312.1"/>
    <property type="molecule type" value="Genomic_DNA"/>
</dbReference>
<dbReference type="CDD" id="cd03692">
    <property type="entry name" value="mtIF2_IVc"/>
    <property type="match status" value="1"/>
</dbReference>
<evidence type="ECO:0000256" key="3">
    <source>
        <dbReference type="ARBA" id="ARBA00020675"/>
    </source>
</evidence>
<dbReference type="InterPro" id="IPR015760">
    <property type="entry name" value="TIF_IF2"/>
</dbReference>
<dbReference type="CDD" id="cd01887">
    <property type="entry name" value="IF2_eIF5B"/>
    <property type="match status" value="1"/>
</dbReference>
<dbReference type="Pfam" id="PF04760">
    <property type="entry name" value="IF2_N"/>
    <property type="match status" value="2"/>
</dbReference>
<dbReference type="Gene3D" id="3.40.50.10050">
    <property type="entry name" value="Translation initiation factor IF- 2, domain 3"/>
    <property type="match status" value="1"/>
</dbReference>
<feature type="binding site" evidence="10">
    <location>
        <begin position="230"/>
        <end position="234"/>
    </location>
    <ligand>
        <name>GTP</name>
        <dbReference type="ChEBI" id="CHEBI:37565"/>
    </ligand>
</feature>
<dbReference type="Pfam" id="PF00009">
    <property type="entry name" value="GTP_EFTU"/>
    <property type="match status" value="1"/>
</dbReference>
<dbReference type="CDD" id="cd03702">
    <property type="entry name" value="IF2_mtIF2_II"/>
    <property type="match status" value="1"/>
</dbReference>
<dbReference type="InterPro" id="IPR004161">
    <property type="entry name" value="EFTu-like_2"/>
</dbReference>
<evidence type="ECO:0000256" key="9">
    <source>
        <dbReference type="ARBA" id="ARBA00025162"/>
    </source>
</evidence>
<evidence type="ECO:0000256" key="4">
    <source>
        <dbReference type="ARBA" id="ARBA00022490"/>
    </source>
</evidence>
<dbReference type="NCBIfam" id="TIGR00231">
    <property type="entry name" value="small_GTP"/>
    <property type="match status" value="1"/>
</dbReference>
<organism evidence="14 15">
    <name type="scientific">Calorimonas adulescens</name>
    <dbReference type="NCBI Taxonomy" id="2606906"/>
    <lineage>
        <taxon>Bacteria</taxon>
        <taxon>Bacillati</taxon>
        <taxon>Bacillota</taxon>
        <taxon>Clostridia</taxon>
        <taxon>Thermoanaerobacterales</taxon>
        <taxon>Thermoanaerobacteraceae</taxon>
        <taxon>Calorimonas</taxon>
    </lineage>
</organism>
<dbReference type="Pfam" id="PF22042">
    <property type="entry name" value="EF-G_D2"/>
    <property type="match status" value="1"/>
</dbReference>
<feature type="binding site" evidence="10">
    <location>
        <begin position="184"/>
        <end position="191"/>
    </location>
    <ligand>
        <name>GTP</name>
        <dbReference type="ChEBI" id="CHEBI:37565"/>
    </ligand>
</feature>
<dbReference type="FunFam" id="2.40.30.10:FF:000054">
    <property type="entry name" value="Translation initiation factor IF-2"/>
    <property type="match status" value="1"/>
</dbReference>
<keyword evidence="7 10" id="KW-0648">Protein biosynthesis</keyword>
<dbReference type="SUPFAM" id="SSF52156">
    <property type="entry name" value="Initiation factor IF2/eIF5b, domain 3"/>
    <property type="match status" value="1"/>
</dbReference>
<dbReference type="InterPro" id="IPR023115">
    <property type="entry name" value="TIF_IF2_dom3"/>
</dbReference>
<dbReference type="AlphaFoldDB" id="A0A5D8QFL7"/>
<evidence type="ECO:0000313" key="15">
    <source>
        <dbReference type="Proteomes" id="UP000322976"/>
    </source>
</evidence>
<dbReference type="InterPro" id="IPR053905">
    <property type="entry name" value="EF-G-like_DII"/>
</dbReference>
<comment type="caution">
    <text evidence="14">The sequence shown here is derived from an EMBL/GenBank/DDBJ whole genome shotgun (WGS) entry which is preliminary data.</text>
</comment>
<reference evidence="14 15" key="1">
    <citation type="submission" date="2019-08" db="EMBL/GenBank/DDBJ databases">
        <title>Calorimonas adulescens gen. nov., sp. nov., an anaerobic thermophilic bacterium from Sakhalin hot spring.</title>
        <authorList>
            <person name="Khomyakova M.A."/>
            <person name="Merkel A.Y."/>
            <person name="Novikov A."/>
            <person name="Bonch-Osmolovskaya E.A."/>
            <person name="Slobodkin A.I."/>
        </authorList>
    </citation>
    <scope>NUCLEOTIDE SEQUENCE [LARGE SCALE GENOMIC DNA]</scope>
    <source>
        <strain evidence="14 15">A05MB</strain>
    </source>
</reference>
<dbReference type="Gene3D" id="1.10.10.2480">
    <property type="match status" value="1"/>
</dbReference>
<dbReference type="SUPFAM" id="SSF50447">
    <property type="entry name" value="Translation proteins"/>
    <property type="match status" value="2"/>
</dbReference>
<dbReference type="FunFam" id="3.40.50.10050:FF:000001">
    <property type="entry name" value="Translation initiation factor IF-2"/>
    <property type="match status" value="1"/>
</dbReference>
<evidence type="ECO:0000256" key="2">
    <source>
        <dbReference type="ARBA" id="ARBA00007733"/>
    </source>
</evidence>
<keyword evidence="6 10" id="KW-0547">Nucleotide-binding</keyword>
<sequence>MGKIRVYELSKELGISSKDLIKHLIDLGIDVKNHMSTLENTEVEMIRDLFNVSKQNIDMEEDGSKNKGHDNYKNKLNKGTDMKKGSNVQKAVKTIKIPSSISIKELSELLGIKVNDILKFLLSHGISSNINSNVDFETATMIGAKYNIEVILEEQQDIESIYLTEEPDREDQMEPRPPIVTVMGHVDHGKTTLLDAIRKTNVTSSEAGGITQHIGAYTVELNNRKIVFIDTPGHEAFTAMRARGAQITDIVILVVAADDGVMPQTIEAINHAKAANVPIIVAVNKIDKPNANAERVKQELSEYGLIPEEWGGDTIFVPVSALRKQGINELLEMILLLSDLLELKANPNKRASGVVIESRLDKGMGSVATVLVQSGTLKVGDIVISGTSFGRVRALIDDKGRRVKKATPSIPVSVLGLSEVPNVGDKFYVVPDEKIAKAISDYRKDRLRQQQYNNINKLSFDQLFNQIQEGKIKNFNIILKGDVQGSLEAIKQSLLRLSNDEVHLNIIHDGVGAISETDVMLASASNAIIIGFNVAADAKARTLATKEKVEIRIYRVIYDLLDDIGAAIKGMLAPKVEEIILGRAEVRQVFKVPGAGMIAGSYVLEGKVTRNAQVRIIRNGTIINDDRISSLKRFKDDVREVAQGYECGIGLERFNDIKVGDILEIYAFEEIPR</sequence>
<keyword evidence="8 10" id="KW-0342">GTP-binding</keyword>
<dbReference type="FunFam" id="3.40.50.300:FF:000019">
    <property type="entry name" value="Translation initiation factor IF-2"/>
    <property type="match status" value="1"/>
</dbReference>
<feature type="region of interest" description="Disordered" evidence="12">
    <location>
        <begin position="58"/>
        <end position="83"/>
    </location>
</feature>
<dbReference type="GO" id="GO:0003743">
    <property type="term" value="F:translation initiation factor activity"/>
    <property type="evidence" value="ECO:0007669"/>
    <property type="project" value="UniProtKB-UniRule"/>
</dbReference>
<evidence type="ECO:0000256" key="7">
    <source>
        <dbReference type="ARBA" id="ARBA00022917"/>
    </source>
</evidence>
<comment type="function">
    <text evidence="9 10 11">One of the essential components for the initiation of protein synthesis. Protects formylmethionyl-tRNA from spontaneous hydrolysis and promotes its binding to the 30S ribosomal subunits. Also involved in the hydrolysis of GTP during the formation of the 70S ribosomal complex.</text>
</comment>
<dbReference type="PANTHER" id="PTHR43381">
    <property type="entry name" value="TRANSLATION INITIATION FACTOR IF-2-RELATED"/>
    <property type="match status" value="1"/>
</dbReference>
<dbReference type="InterPro" id="IPR006847">
    <property type="entry name" value="IF2_N"/>
</dbReference>
<protein>
    <recommendedName>
        <fullName evidence="3 10">Translation initiation factor IF-2</fullName>
    </recommendedName>
</protein>
<dbReference type="Gene3D" id="3.40.50.300">
    <property type="entry name" value="P-loop containing nucleotide triphosphate hydrolases"/>
    <property type="match status" value="1"/>
</dbReference>
<evidence type="ECO:0000259" key="13">
    <source>
        <dbReference type="PROSITE" id="PS51722"/>
    </source>
</evidence>
<dbReference type="RefSeq" id="WP_149543930.1">
    <property type="nucleotide sequence ID" value="NZ_VTPS01000001.1"/>
</dbReference>
<evidence type="ECO:0000256" key="12">
    <source>
        <dbReference type="SAM" id="MobiDB-lite"/>
    </source>
</evidence>
<evidence type="ECO:0000313" key="14">
    <source>
        <dbReference type="EMBL" id="TZE83312.1"/>
    </source>
</evidence>
<name>A0A5D8QFL7_9THEO</name>
<dbReference type="Pfam" id="PF11987">
    <property type="entry name" value="IF-2"/>
    <property type="match status" value="1"/>
</dbReference>
<evidence type="ECO:0000256" key="6">
    <source>
        <dbReference type="ARBA" id="ARBA00022741"/>
    </source>
</evidence>
<dbReference type="InterPro" id="IPR044145">
    <property type="entry name" value="IF2_II"/>
</dbReference>
<dbReference type="InterPro" id="IPR005225">
    <property type="entry name" value="Small_GTP-bd"/>
</dbReference>
<accession>A0A5D8QFL7</accession>
<keyword evidence="4 10" id="KW-0963">Cytoplasm</keyword>
<feature type="region of interest" description="G-domain" evidence="10">
    <location>
        <begin position="178"/>
        <end position="326"/>
    </location>
</feature>
<dbReference type="InterPro" id="IPR027417">
    <property type="entry name" value="P-loop_NTPase"/>
</dbReference>
<dbReference type="GO" id="GO:0005829">
    <property type="term" value="C:cytosol"/>
    <property type="evidence" value="ECO:0007669"/>
    <property type="project" value="TreeGrafter"/>
</dbReference>
<dbReference type="InterPro" id="IPR009000">
    <property type="entry name" value="Transl_B-barrel_sf"/>
</dbReference>
<evidence type="ECO:0000256" key="10">
    <source>
        <dbReference type="HAMAP-Rule" id="MF_00100"/>
    </source>
</evidence>
<dbReference type="GO" id="GO:0005525">
    <property type="term" value="F:GTP binding"/>
    <property type="evidence" value="ECO:0007669"/>
    <property type="project" value="UniProtKB-KW"/>
</dbReference>
<feature type="domain" description="Tr-type G" evidence="13">
    <location>
        <begin position="175"/>
        <end position="344"/>
    </location>
</feature>
<evidence type="ECO:0000256" key="5">
    <source>
        <dbReference type="ARBA" id="ARBA00022540"/>
    </source>
</evidence>
<evidence type="ECO:0000256" key="1">
    <source>
        <dbReference type="ARBA" id="ARBA00004496"/>
    </source>
</evidence>
<dbReference type="GO" id="GO:0003924">
    <property type="term" value="F:GTPase activity"/>
    <property type="evidence" value="ECO:0007669"/>
    <property type="project" value="UniProtKB-UniRule"/>
</dbReference>
<evidence type="ECO:0000256" key="8">
    <source>
        <dbReference type="ARBA" id="ARBA00023134"/>
    </source>
</evidence>
<dbReference type="InterPro" id="IPR000178">
    <property type="entry name" value="TF_IF2_bacterial-like"/>
</dbReference>
<keyword evidence="15" id="KW-1185">Reference proteome</keyword>
<dbReference type="Gene3D" id="2.40.30.10">
    <property type="entry name" value="Translation factors"/>
    <property type="match status" value="2"/>
</dbReference>
<proteinExistence type="inferred from homology"/>
<comment type="similarity">
    <text evidence="2 10 11">Belongs to the TRAFAC class translation factor GTPase superfamily. Classic translation factor GTPase family. IF-2 subfamily.</text>
</comment>
<dbReference type="PROSITE" id="PS51722">
    <property type="entry name" value="G_TR_2"/>
    <property type="match status" value="1"/>
</dbReference>
<feature type="compositionally biased region" description="Basic and acidic residues" evidence="12">
    <location>
        <begin position="62"/>
        <end position="83"/>
    </location>
</feature>
<comment type="subcellular location">
    <subcellularLocation>
        <location evidence="1 10">Cytoplasm</location>
    </subcellularLocation>
</comment>
<dbReference type="SUPFAM" id="SSF52540">
    <property type="entry name" value="P-loop containing nucleoside triphosphate hydrolases"/>
    <property type="match status" value="1"/>
</dbReference>
<dbReference type="FunFam" id="2.40.30.10:FF:000008">
    <property type="entry name" value="Translation initiation factor IF-2"/>
    <property type="match status" value="1"/>
</dbReference>
<feature type="binding site" evidence="10">
    <location>
        <begin position="284"/>
        <end position="287"/>
    </location>
    <ligand>
        <name>GTP</name>
        <dbReference type="ChEBI" id="CHEBI:37565"/>
    </ligand>
</feature>
<dbReference type="NCBIfam" id="TIGR00487">
    <property type="entry name" value="IF-2"/>
    <property type="match status" value="1"/>
</dbReference>
<dbReference type="Proteomes" id="UP000322976">
    <property type="component" value="Unassembled WGS sequence"/>
</dbReference>
<dbReference type="Pfam" id="PF03144">
    <property type="entry name" value="GTP_EFTU_D2"/>
    <property type="match status" value="1"/>
</dbReference>
<dbReference type="InterPro" id="IPR000795">
    <property type="entry name" value="T_Tr_GTP-bd_dom"/>
</dbReference>
<keyword evidence="5 10" id="KW-0396">Initiation factor</keyword>